<keyword evidence="6 8" id="KW-0315">Glutamine amidotransferase</keyword>
<gene>
    <name evidence="12" type="primary">asnB_1</name>
    <name evidence="12" type="ORF">Pan216_01170</name>
</gene>
<dbReference type="RefSeq" id="WP_145253369.1">
    <property type="nucleotide sequence ID" value="NZ_CP036279.1"/>
</dbReference>
<protein>
    <recommendedName>
        <fullName evidence="3">asparagine synthase (glutamine-hydrolyzing)</fullName>
        <ecNumber evidence="3">6.3.5.4</ecNumber>
    </recommendedName>
</protein>
<organism evidence="12 13">
    <name type="scientific">Kolteria novifilia</name>
    <dbReference type="NCBI Taxonomy" id="2527975"/>
    <lineage>
        <taxon>Bacteria</taxon>
        <taxon>Pseudomonadati</taxon>
        <taxon>Planctomycetota</taxon>
        <taxon>Planctomycetia</taxon>
        <taxon>Kolteriales</taxon>
        <taxon>Kolteriaceae</taxon>
        <taxon>Kolteria</taxon>
    </lineage>
</organism>
<dbReference type="PROSITE" id="PS51278">
    <property type="entry name" value="GATASE_TYPE_2"/>
    <property type="match status" value="1"/>
</dbReference>
<keyword evidence="4 9" id="KW-0547">Nucleotide-binding</keyword>
<name>A0A518AX31_9BACT</name>
<proteinExistence type="inferred from homology"/>
<evidence type="ECO:0000256" key="6">
    <source>
        <dbReference type="ARBA" id="ARBA00022962"/>
    </source>
</evidence>
<comment type="catalytic activity">
    <reaction evidence="7">
        <text>L-aspartate + L-glutamine + ATP + H2O = L-asparagine + L-glutamate + AMP + diphosphate + H(+)</text>
        <dbReference type="Rhea" id="RHEA:12228"/>
        <dbReference type="ChEBI" id="CHEBI:15377"/>
        <dbReference type="ChEBI" id="CHEBI:15378"/>
        <dbReference type="ChEBI" id="CHEBI:29985"/>
        <dbReference type="ChEBI" id="CHEBI:29991"/>
        <dbReference type="ChEBI" id="CHEBI:30616"/>
        <dbReference type="ChEBI" id="CHEBI:33019"/>
        <dbReference type="ChEBI" id="CHEBI:58048"/>
        <dbReference type="ChEBI" id="CHEBI:58359"/>
        <dbReference type="ChEBI" id="CHEBI:456215"/>
        <dbReference type="EC" id="6.3.5.4"/>
    </reaction>
</comment>
<dbReference type="AlphaFoldDB" id="A0A518AX31"/>
<feature type="binding site" evidence="9">
    <location>
        <position position="100"/>
    </location>
    <ligand>
        <name>L-glutamine</name>
        <dbReference type="ChEBI" id="CHEBI:58359"/>
    </ligand>
</feature>
<keyword evidence="13" id="KW-1185">Reference proteome</keyword>
<dbReference type="PANTHER" id="PTHR43284:SF1">
    <property type="entry name" value="ASPARAGINE SYNTHETASE"/>
    <property type="match status" value="1"/>
</dbReference>
<accession>A0A518AX31</accession>
<keyword evidence="12" id="KW-0436">Ligase</keyword>
<dbReference type="Proteomes" id="UP000317093">
    <property type="component" value="Chromosome"/>
</dbReference>
<dbReference type="NCBIfam" id="TIGR01536">
    <property type="entry name" value="asn_synth_AEB"/>
    <property type="match status" value="1"/>
</dbReference>
<dbReference type="PANTHER" id="PTHR43284">
    <property type="entry name" value="ASPARAGINE SYNTHETASE (GLUTAMINE-HYDROLYZING)"/>
    <property type="match status" value="1"/>
</dbReference>
<dbReference type="OrthoDB" id="9763290at2"/>
<dbReference type="CDD" id="cd01991">
    <property type="entry name" value="Asn_synthase_B_C"/>
    <property type="match status" value="1"/>
</dbReference>
<dbReference type="SUPFAM" id="SSF56235">
    <property type="entry name" value="N-terminal nucleophile aminohydrolases (Ntn hydrolases)"/>
    <property type="match status" value="1"/>
</dbReference>
<feature type="domain" description="Glutamine amidotransferase type-2" evidence="11">
    <location>
        <begin position="2"/>
        <end position="213"/>
    </location>
</feature>
<evidence type="ECO:0000256" key="10">
    <source>
        <dbReference type="PIRSR" id="PIRSR001589-3"/>
    </source>
</evidence>
<evidence type="ECO:0000256" key="5">
    <source>
        <dbReference type="ARBA" id="ARBA00022840"/>
    </source>
</evidence>
<dbReference type="Gene3D" id="3.60.20.10">
    <property type="entry name" value="Glutamine Phosphoribosylpyrophosphate, subunit 1, domain 1"/>
    <property type="match status" value="1"/>
</dbReference>
<dbReference type="KEGG" id="knv:Pan216_01170"/>
<dbReference type="InterPro" id="IPR033738">
    <property type="entry name" value="AsnB_N"/>
</dbReference>
<evidence type="ECO:0000256" key="2">
    <source>
        <dbReference type="ARBA" id="ARBA00005752"/>
    </source>
</evidence>
<evidence type="ECO:0000259" key="11">
    <source>
        <dbReference type="PROSITE" id="PS51278"/>
    </source>
</evidence>
<feature type="site" description="Important for beta-aspartyl-AMP intermediate formation" evidence="10">
    <location>
        <position position="362"/>
    </location>
</feature>
<feature type="active site" description="For GATase activity" evidence="8">
    <location>
        <position position="2"/>
    </location>
</feature>
<dbReference type="EC" id="6.3.5.4" evidence="3"/>
<dbReference type="InterPro" id="IPR017932">
    <property type="entry name" value="GATase_2_dom"/>
</dbReference>
<dbReference type="Pfam" id="PF13537">
    <property type="entry name" value="GATase_7"/>
    <property type="match status" value="1"/>
</dbReference>
<keyword evidence="8" id="KW-0061">Asparagine biosynthesis</keyword>
<feature type="binding site" evidence="9">
    <location>
        <position position="288"/>
    </location>
    <ligand>
        <name>ATP</name>
        <dbReference type="ChEBI" id="CHEBI:30616"/>
    </ligand>
</feature>
<reference evidence="12 13" key="1">
    <citation type="submission" date="2019-02" db="EMBL/GenBank/DDBJ databases">
        <title>Deep-cultivation of Planctomycetes and their phenomic and genomic characterization uncovers novel biology.</title>
        <authorList>
            <person name="Wiegand S."/>
            <person name="Jogler M."/>
            <person name="Boedeker C."/>
            <person name="Pinto D."/>
            <person name="Vollmers J."/>
            <person name="Rivas-Marin E."/>
            <person name="Kohn T."/>
            <person name="Peeters S.H."/>
            <person name="Heuer A."/>
            <person name="Rast P."/>
            <person name="Oberbeckmann S."/>
            <person name="Bunk B."/>
            <person name="Jeske O."/>
            <person name="Meyerdierks A."/>
            <person name="Storesund J.E."/>
            <person name="Kallscheuer N."/>
            <person name="Luecker S."/>
            <person name="Lage O.M."/>
            <person name="Pohl T."/>
            <person name="Merkel B.J."/>
            <person name="Hornburger P."/>
            <person name="Mueller R.-W."/>
            <person name="Bruemmer F."/>
            <person name="Labrenz M."/>
            <person name="Spormann A.M."/>
            <person name="Op den Camp H."/>
            <person name="Overmann J."/>
            <person name="Amann R."/>
            <person name="Jetten M.S.M."/>
            <person name="Mascher T."/>
            <person name="Medema M.H."/>
            <person name="Devos D.P."/>
            <person name="Kaster A.-K."/>
            <person name="Ovreas L."/>
            <person name="Rohde M."/>
            <person name="Galperin M.Y."/>
            <person name="Jogler C."/>
        </authorList>
    </citation>
    <scope>NUCLEOTIDE SEQUENCE [LARGE SCALE GENOMIC DNA]</scope>
    <source>
        <strain evidence="12 13">Pan216</strain>
    </source>
</reference>
<evidence type="ECO:0000256" key="4">
    <source>
        <dbReference type="ARBA" id="ARBA00022741"/>
    </source>
</evidence>
<dbReference type="CDD" id="cd00712">
    <property type="entry name" value="AsnB"/>
    <property type="match status" value="1"/>
</dbReference>
<comment type="pathway">
    <text evidence="1">Amino-acid biosynthesis; L-asparagine biosynthesis; L-asparagine from L-aspartate (L-Gln route): step 1/1.</text>
</comment>
<dbReference type="Pfam" id="PF00733">
    <property type="entry name" value="Asn_synthase"/>
    <property type="match status" value="1"/>
</dbReference>
<dbReference type="InterPro" id="IPR006426">
    <property type="entry name" value="Asn_synth_AEB"/>
</dbReference>
<evidence type="ECO:0000313" key="12">
    <source>
        <dbReference type="EMBL" id="QDU59289.1"/>
    </source>
</evidence>
<sequence>MCGICGIVWSDPERRTPEGLIERMTYRLHHRGPDGQGIHATPGVALGHRRLAVIDPNHGRQPISNEDETIWVTFNGEIYNFAPIRHQLERLGHVFRTKTDTEVLVHLYEQHGPEMVHHLRGMFAFAIWDSRARKLFLARDRLGQKPLVYWQDDQGIRFASEIKSLAAEEGFPKQLDPLALDDFLTLQYVPAPKTIFRNVFKLPPAHTATFENGELRLQRYWTPPYQEEVRHSEAEWIEELQTTLAEATKLRLIADVPLGAFLSGGIDSTIVVGLMRQFSDSPVKTFSIGFRQRDYDETPFAREASDFHRTDHEEFFVNPDAAEIVEKLTHFHDEPFGDSSAIPTWYVSRLSRRHVTVALTGDAGDELFGGYPRYQAVRLGEWFDRMPGILRDAATWSGWQRLPGSNDQKSKTRRFKRLVESLGKEPKQRYVEWISILNRSARDALYDPEFQQQLNGYRAESRIFDLYDELPGRDFVTRTGYVDLLSYLPGDLLAKVDIASMACGLECRSPFLDQEVVALAGRMPASMKLRGLKTKHLLKQAFGHLIPTRLLKRPKMGFGVPIHAWFRNDLADMTCDLLLGQEARQRGWFRPEYINGLIEEHLSKRWDHGYRLWSLLMLELWARRYLDATD</sequence>
<evidence type="ECO:0000256" key="9">
    <source>
        <dbReference type="PIRSR" id="PIRSR001589-2"/>
    </source>
</evidence>
<evidence type="ECO:0000256" key="1">
    <source>
        <dbReference type="ARBA" id="ARBA00005187"/>
    </source>
</evidence>
<evidence type="ECO:0000256" key="8">
    <source>
        <dbReference type="PIRSR" id="PIRSR001589-1"/>
    </source>
</evidence>
<dbReference type="EMBL" id="CP036279">
    <property type="protein sequence ID" value="QDU59289.1"/>
    <property type="molecule type" value="Genomic_DNA"/>
</dbReference>
<keyword evidence="5 9" id="KW-0067">ATP-binding</keyword>
<evidence type="ECO:0000313" key="13">
    <source>
        <dbReference type="Proteomes" id="UP000317093"/>
    </source>
</evidence>
<evidence type="ECO:0000256" key="3">
    <source>
        <dbReference type="ARBA" id="ARBA00012737"/>
    </source>
</evidence>
<evidence type="ECO:0000256" key="7">
    <source>
        <dbReference type="ARBA" id="ARBA00048741"/>
    </source>
</evidence>
<dbReference type="InterPro" id="IPR029055">
    <property type="entry name" value="Ntn_hydrolases_N"/>
</dbReference>
<dbReference type="Gene3D" id="3.40.50.620">
    <property type="entry name" value="HUPs"/>
    <property type="match status" value="1"/>
</dbReference>
<dbReference type="GO" id="GO:0004066">
    <property type="term" value="F:asparagine synthase (glutamine-hydrolyzing) activity"/>
    <property type="evidence" value="ECO:0007669"/>
    <property type="project" value="UniProtKB-EC"/>
</dbReference>
<dbReference type="GO" id="GO:0006529">
    <property type="term" value="P:asparagine biosynthetic process"/>
    <property type="evidence" value="ECO:0007669"/>
    <property type="project" value="UniProtKB-KW"/>
</dbReference>
<dbReference type="InterPro" id="IPR014729">
    <property type="entry name" value="Rossmann-like_a/b/a_fold"/>
</dbReference>
<comment type="similarity">
    <text evidence="2">Belongs to the asparagine synthetase family.</text>
</comment>
<dbReference type="InterPro" id="IPR001962">
    <property type="entry name" value="Asn_synthase"/>
</dbReference>
<dbReference type="GO" id="GO:0005829">
    <property type="term" value="C:cytosol"/>
    <property type="evidence" value="ECO:0007669"/>
    <property type="project" value="TreeGrafter"/>
</dbReference>
<keyword evidence="8" id="KW-0028">Amino-acid biosynthesis</keyword>
<dbReference type="GO" id="GO:0005524">
    <property type="term" value="F:ATP binding"/>
    <property type="evidence" value="ECO:0007669"/>
    <property type="project" value="UniProtKB-KW"/>
</dbReference>
<dbReference type="PIRSF" id="PIRSF001589">
    <property type="entry name" value="Asn_synthetase_glu-h"/>
    <property type="match status" value="1"/>
</dbReference>
<dbReference type="InterPro" id="IPR051786">
    <property type="entry name" value="ASN_synthetase/amidase"/>
</dbReference>
<dbReference type="SUPFAM" id="SSF52402">
    <property type="entry name" value="Adenine nucleotide alpha hydrolases-like"/>
    <property type="match status" value="1"/>
</dbReference>